<proteinExistence type="predicted"/>
<comment type="caution">
    <text evidence="6">The sequence shown here is derived from an EMBL/GenBank/DDBJ whole genome shotgun (WGS) entry which is preliminary data.</text>
</comment>
<feature type="transmembrane region" description="Helical" evidence="5">
    <location>
        <begin position="280"/>
        <end position="301"/>
    </location>
</feature>
<evidence type="ECO:0000256" key="1">
    <source>
        <dbReference type="ARBA" id="ARBA00004141"/>
    </source>
</evidence>
<dbReference type="SUPFAM" id="SSF144083">
    <property type="entry name" value="Magnesium transport protein CorA, transmembrane region"/>
    <property type="match status" value="1"/>
</dbReference>
<keyword evidence="2 5" id="KW-0812">Transmembrane</keyword>
<gene>
    <name evidence="6" type="ORF">CABS02_04064</name>
</gene>
<dbReference type="InterPro" id="IPR045863">
    <property type="entry name" value="CorA_TM1_TM2"/>
</dbReference>
<evidence type="ECO:0000313" key="6">
    <source>
        <dbReference type="EMBL" id="KAI3555688.1"/>
    </source>
</evidence>
<dbReference type="EMBL" id="SDAQ01000016">
    <property type="protein sequence ID" value="KAI3555688.1"/>
    <property type="molecule type" value="Genomic_DNA"/>
</dbReference>
<dbReference type="Gene3D" id="1.20.58.340">
    <property type="entry name" value="Magnesium transport protein CorA, transmembrane region"/>
    <property type="match status" value="1"/>
</dbReference>
<dbReference type="GO" id="GO:0016020">
    <property type="term" value="C:membrane"/>
    <property type="evidence" value="ECO:0007669"/>
    <property type="project" value="UniProtKB-SubCell"/>
</dbReference>
<dbReference type="Proteomes" id="UP001056436">
    <property type="component" value="Unassembled WGS sequence"/>
</dbReference>
<dbReference type="OrthoDB" id="3561681at2759"/>
<keyword evidence="4 5" id="KW-0472">Membrane</keyword>
<evidence type="ECO:0000256" key="2">
    <source>
        <dbReference type="ARBA" id="ARBA00022692"/>
    </source>
</evidence>
<evidence type="ECO:0000256" key="4">
    <source>
        <dbReference type="ARBA" id="ARBA00023136"/>
    </source>
</evidence>
<dbReference type="InterPro" id="IPR002523">
    <property type="entry name" value="MgTranspt_CorA/ZnTranspt_ZntB"/>
</dbReference>
<feature type="transmembrane region" description="Helical" evidence="5">
    <location>
        <begin position="321"/>
        <end position="343"/>
    </location>
</feature>
<dbReference type="GO" id="GO:0046873">
    <property type="term" value="F:metal ion transmembrane transporter activity"/>
    <property type="evidence" value="ECO:0007669"/>
    <property type="project" value="InterPro"/>
</dbReference>
<evidence type="ECO:0000313" key="7">
    <source>
        <dbReference type="Proteomes" id="UP001056436"/>
    </source>
</evidence>
<protein>
    <submittedName>
        <fullName evidence="6">Uncharacterized protein</fullName>
    </submittedName>
</protein>
<reference evidence="6" key="1">
    <citation type="submission" date="2019-01" db="EMBL/GenBank/DDBJ databases">
        <title>Colletotrichum abscissum LGMF1257.</title>
        <authorList>
            <person name="Baroncelli R."/>
        </authorList>
    </citation>
    <scope>NUCLEOTIDE SEQUENCE</scope>
    <source>
        <strain evidence="6">Ca142</strain>
    </source>
</reference>
<dbReference type="AlphaFoldDB" id="A0A9P9XLR1"/>
<accession>A0A9P9XLR1</accession>
<sequence>MALSVTFMPSTLTTNAVLFGCDLKKPDMYDGRMTLADIITSRLKNSDTPVFHPMMLPTMFADVERDRQIELVREKLEQLGRRIDRIAFMKPAVKTSASVRNEMETLNDDEKAMSSPFGALHLQQGMSTSSGSTTLTEDKGLVPPCTFPDEESLPTAKLWQQISRLRVGLSNWRRQLLKMISHVEDLNRVEFAPRGPFNSTYREEQRLQFFLTGERIRDRLQELVDEYDEYIRECSHIMDGFSLATQLEISQIGRSDAKTNQEISRVNLDVAKMTRRDGSIMKSIAVLGMIFLPASFATAFFSMDFFDLPKEGKSGLLSSIFWIYVLAAVLLTLGTMAIFYFCILKKRDKEVESDRSSTAVSLV</sequence>
<evidence type="ECO:0000256" key="5">
    <source>
        <dbReference type="SAM" id="Phobius"/>
    </source>
</evidence>
<keyword evidence="7" id="KW-1185">Reference proteome</keyword>
<keyword evidence="3 5" id="KW-1133">Transmembrane helix</keyword>
<name>A0A9P9XLR1_9PEZI</name>
<organism evidence="6 7">
    <name type="scientific">Colletotrichum abscissum</name>
    <dbReference type="NCBI Taxonomy" id="1671311"/>
    <lineage>
        <taxon>Eukaryota</taxon>
        <taxon>Fungi</taxon>
        <taxon>Dikarya</taxon>
        <taxon>Ascomycota</taxon>
        <taxon>Pezizomycotina</taxon>
        <taxon>Sordariomycetes</taxon>
        <taxon>Hypocreomycetidae</taxon>
        <taxon>Glomerellales</taxon>
        <taxon>Glomerellaceae</taxon>
        <taxon>Colletotrichum</taxon>
        <taxon>Colletotrichum acutatum species complex</taxon>
    </lineage>
</organism>
<evidence type="ECO:0000256" key="3">
    <source>
        <dbReference type="ARBA" id="ARBA00022989"/>
    </source>
</evidence>
<comment type="subcellular location">
    <subcellularLocation>
        <location evidence="1">Membrane</location>
        <topology evidence="1">Multi-pass membrane protein</topology>
    </subcellularLocation>
</comment>
<dbReference type="Pfam" id="PF01544">
    <property type="entry name" value="CorA"/>
    <property type="match status" value="1"/>
</dbReference>